<dbReference type="AlphaFoldDB" id="A0A1C7N389"/>
<dbReference type="PANTHER" id="PTHR28051">
    <property type="entry name" value="PROTEIN MTL1-RELATED"/>
    <property type="match status" value="1"/>
</dbReference>
<evidence type="ECO:0008006" key="3">
    <source>
        <dbReference type="Google" id="ProtNLM"/>
    </source>
</evidence>
<dbReference type="Proteomes" id="UP000093000">
    <property type="component" value="Unassembled WGS sequence"/>
</dbReference>
<dbReference type="InParanoid" id="A0A1C7N389"/>
<organism evidence="1 2">
    <name type="scientific">Choanephora cucurbitarum</name>
    <dbReference type="NCBI Taxonomy" id="101091"/>
    <lineage>
        <taxon>Eukaryota</taxon>
        <taxon>Fungi</taxon>
        <taxon>Fungi incertae sedis</taxon>
        <taxon>Mucoromycota</taxon>
        <taxon>Mucoromycotina</taxon>
        <taxon>Mucoromycetes</taxon>
        <taxon>Mucorales</taxon>
        <taxon>Mucorineae</taxon>
        <taxon>Choanephoraceae</taxon>
        <taxon>Choanephoroideae</taxon>
        <taxon>Choanephora</taxon>
    </lineage>
</organism>
<reference evidence="1 2" key="1">
    <citation type="submission" date="2016-03" db="EMBL/GenBank/DDBJ databases">
        <title>Choanephora cucurbitarum.</title>
        <authorList>
            <person name="Min B."/>
            <person name="Park H."/>
            <person name="Park J.-H."/>
            <person name="Shin H.-D."/>
            <person name="Choi I.-G."/>
        </authorList>
    </citation>
    <scope>NUCLEOTIDE SEQUENCE [LARGE SCALE GENOMIC DNA]</scope>
    <source>
        <strain evidence="1 2">KUS-F28377</strain>
    </source>
</reference>
<dbReference type="InterPro" id="IPR052292">
    <property type="entry name" value="Glucose_repression_reg"/>
</dbReference>
<comment type="caution">
    <text evidence="1">The sequence shown here is derived from an EMBL/GenBank/DDBJ whole genome shotgun (WGS) entry which is preliminary data.</text>
</comment>
<dbReference type="PANTHER" id="PTHR28051:SF1">
    <property type="entry name" value="PROTEIN MTL1-RELATED"/>
    <property type="match status" value="1"/>
</dbReference>
<dbReference type="OrthoDB" id="5563539at2759"/>
<keyword evidence="2" id="KW-1185">Reference proteome</keyword>
<protein>
    <recommendedName>
        <fullName evidence="3">Nitrogen regulatory protein areA GATA-like domain-containing protein</fullName>
    </recommendedName>
</protein>
<name>A0A1C7N389_9FUNG</name>
<gene>
    <name evidence="1" type="ORF">A0J61_08484</name>
</gene>
<accession>A0A1C7N389</accession>
<dbReference type="EMBL" id="LUGH01000658">
    <property type="protein sequence ID" value="OBZ83468.1"/>
    <property type="molecule type" value="Genomic_DNA"/>
</dbReference>
<evidence type="ECO:0000313" key="2">
    <source>
        <dbReference type="Proteomes" id="UP000093000"/>
    </source>
</evidence>
<proteinExistence type="predicted"/>
<evidence type="ECO:0000313" key="1">
    <source>
        <dbReference type="EMBL" id="OBZ83468.1"/>
    </source>
</evidence>
<sequence length="259" mass="29989">MTAEHCVDYLSHQWTCDDLILTYRQMHQQNLSPMESEQNKTIRLRNALWRSMARCCISHLGKSNALIDPSTVYWQKESDITWLYGPIYTNHSAELDNRHGTSVLQGLKPVLKKHCNVAQILPNCSDPILSYFDSSVLYTHTPISQSSRSSSFSSFSSKSSVGVHFNPEIIEIEYQPEYPVASRLMEEEEDYDLVDFFWSLLIQAILSMKSRLMFCRPYSVIMMTKSVLATTWFLYQNLLPISWIIKKPFAGHKKHISHL</sequence>